<dbReference type="RefSeq" id="WP_101183260.1">
    <property type="nucleotide sequence ID" value="NZ_CP031218.1"/>
</dbReference>
<feature type="modified residue" description="4-aspartylphosphate" evidence="5">
    <location>
        <position position="62"/>
    </location>
</feature>
<dbReference type="InterPro" id="IPR011006">
    <property type="entry name" value="CheY-like_superfamily"/>
</dbReference>
<evidence type="ECO:0000259" key="6">
    <source>
        <dbReference type="PROSITE" id="PS50110"/>
    </source>
</evidence>
<comment type="caution">
    <text evidence="7">The sequence shown here is derived from an EMBL/GenBank/DDBJ whole genome shotgun (WGS) entry which is preliminary data.</text>
</comment>
<dbReference type="Gene3D" id="3.40.50.2300">
    <property type="match status" value="1"/>
</dbReference>
<dbReference type="GO" id="GO:0006935">
    <property type="term" value="P:chemotaxis"/>
    <property type="evidence" value="ECO:0007669"/>
    <property type="project" value="UniProtKB-KW"/>
</dbReference>
<dbReference type="GO" id="GO:0006276">
    <property type="term" value="P:plasmid maintenance"/>
    <property type="evidence" value="ECO:0007669"/>
    <property type="project" value="InterPro"/>
</dbReference>
<dbReference type="SUPFAM" id="SSF46785">
    <property type="entry name" value="Winged helix' DNA-binding domain"/>
    <property type="match status" value="1"/>
</dbReference>
<dbReference type="SUPFAM" id="SSF52172">
    <property type="entry name" value="CheY-like"/>
    <property type="match status" value="1"/>
</dbReference>
<dbReference type="KEGG" id="ahs:AHALO_0991"/>
<dbReference type="Pfam" id="PF05732">
    <property type="entry name" value="RepL"/>
    <property type="match status" value="1"/>
</dbReference>
<dbReference type="SMART" id="SM00448">
    <property type="entry name" value="REC"/>
    <property type="match status" value="1"/>
</dbReference>
<evidence type="ECO:0000313" key="7">
    <source>
        <dbReference type="EMBL" id="PKI82114.1"/>
    </source>
</evidence>
<evidence type="ECO:0000256" key="5">
    <source>
        <dbReference type="PROSITE-ProRule" id="PRU00169"/>
    </source>
</evidence>
<dbReference type="InterPro" id="IPR008813">
    <property type="entry name" value="Plasmid_replication_RepL"/>
</dbReference>
<dbReference type="GO" id="GO:0000160">
    <property type="term" value="P:phosphorelay signal transduction system"/>
    <property type="evidence" value="ECO:0007669"/>
    <property type="project" value="InterPro"/>
</dbReference>
<dbReference type="PROSITE" id="PS50110">
    <property type="entry name" value="RESPONSE_REGULATORY"/>
    <property type="match status" value="1"/>
</dbReference>
<keyword evidence="8" id="KW-1185">Reference proteome</keyword>
<accession>A0A2N1J6G4</accession>
<dbReference type="GO" id="GO:0097588">
    <property type="term" value="P:archaeal or bacterial-type flagellum-dependent cell motility"/>
    <property type="evidence" value="ECO:0007669"/>
    <property type="project" value="UniProtKB-KW"/>
</dbReference>
<dbReference type="EMBL" id="NXIF01000004">
    <property type="protein sequence ID" value="PKI82114.1"/>
    <property type="molecule type" value="Genomic_DNA"/>
</dbReference>
<keyword evidence="4" id="KW-0283">Flagellar rotation</keyword>
<dbReference type="InterPro" id="IPR036390">
    <property type="entry name" value="WH_DNA-bd_sf"/>
</dbReference>
<keyword evidence="2" id="KW-0145">Chemotaxis</keyword>
<dbReference type="Proteomes" id="UP000233248">
    <property type="component" value="Unassembled WGS sequence"/>
</dbReference>
<comment type="cofactor">
    <cofactor evidence="1">
        <name>Mg(2+)</name>
        <dbReference type="ChEBI" id="CHEBI:18420"/>
    </cofactor>
</comment>
<evidence type="ECO:0000256" key="4">
    <source>
        <dbReference type="ARBA" id="ARBA00022779"/>
    </source>
</evidence>
<gene>
    <name evidence="7" type="ORF">CP960_00685</name>
</gene>
<evidence type="ECO:0000313" key="8">
    <source>
        <dbReference type="Proteomes" id="UP000233248"/>
    </source>
</evidence>
<evidence type="ECO:0000256" key="2">
    <source>
        <dbReference type="ARBA" id="ARBA00022500"/>
    </source>
</evidence>
<organism evidence="7 8">
    <name type="scientific">Malaciobacter halophilus</name>
    <dbReference type="NCBI Taxonomy" id="197482"/>
    <lineage>
        <taxon>Bacteria</taxon>
        <taxon>Pseudomonadati</taxon>
        <taxon>Campylobacterota</taxon>
        <taxon>Epsilonproteobacteria</taxon>
        <taxon>Campylobacterales</taxon>
        <taxon>Arcobacteraceae</taxon>
        <taxon>Malaciobacter</taxon>
    </lineage>
</organism>
<dbReference type="PANTHER" id="PTHR44591">
    <property type="entry name" value="STRESS RESPONSE REGULATOR PROTEIN 1"/>
    <property type="match status" value="1"/>
</dbReference>
<dbReference type="PANTHER" id="PTHR44591:SF3">
    <property type="entry name" value="RESPONSE REGULATORY DOMAIN-CONTAINING PROTEIN"/>
    <property type="match status" value="1"/>
</dbReference>
<dbReference type="OrthoDB" id="5514345at2"/>
<dbReference type="InterPro" id="IPR050595">
    <property type="entry name" value="Bact_response_regulator"/>
</dbReference>
<protein>
    <submittedName>
        <fullName evidence="7">Response regulator</fullName>
    </submittedName>
</protein>
<sequence length="221" mass="25602">MKNRDLNILNKFNILYLEDDENLLKHTKDVLEDFVNNIFAVKTSKEALDILKNKKVDVIISDILLENENGIDFLKLIKEQKGISIPTILTTAHTDTKYLLDAIKLKVENYIVKPINIKELLNTLHDILLPVVQEKQITRNNHVIRTISAITDSKQVDIIKFIINSLDNNNIFSASYSDIMEHINISKPTLIKLFKELAEKNILIKIQHKTYRFNEQALKEI</sequence>
<dbReference type="InterPro" id="IPR001789">
    <property type="entry name" value="Sig_transdc_resp-reg_receiver"/>
</dbReference>
<dbReference type="AlphaFoldDB" id="A0A2N1J6G4"/>
<reference evidence="7 8" key="1">
    <citation type="submission" date="2017-09" db="EMBL/GenBank/DDBJ databases">
        <title>Genomics of the genus Arcobacter.</title>
        <authorList>
            <person name="Perez-Cataluna A."/>
            <person name="Figueras M.J."/>
            <person name="Salas-Masso N."/>
        </authorList>
    </citation>
    <scope>NUCLEOTIDE SEQUENCE [LARGE SCALE GENOMIC DNA]</scope>
    <source>
        <strain evidence="7 8">DSM 18005</strain>
    </source>
</reference>
<evidence type="ECO:0000256" key="3">
    <source>
        <dbReference type="ARBA" id="ARBA00022553"/>
    </source>
</evidence>
<feature type="domain" description="Response regulatory" evidence="6">
    <location>
        <begin position="13"/>
        <end position="128"/>
    </location>
</feature>
<evidence type="ECO:0000256" key="1">
    <source>
        <dbReference type="ARBA" id="ARBA00001946"/>
    </source>
</evidence>
<name>A0A2N1J6G4_9BACT</name>
<dbReference type="Pfam" id="PF00072">
    <property type="entry name" value="Response_reg"/>
    <property type="match status" value="1"/>
</dbReference>
<keyword evidence="3 5" id="KW-0597">Phosphoprotein</keyword>
<proteinExistence type="predicted"/>
<dbReference type="GO" id="GO:0006260">
    <property type="term" value="P:DNA replication"/>
    <property type="evidence" value="ECO:0007669"/>
    <property type="project" value="InterPro"/>
</dbReference>